<dbReference type="Proteomes" id="UP000199495">
    <property type="component" value="Unassembled WGS sequence"/>
</dbReference>
<dbReference type="STRING" id="440168.SAMN04487974_12033"/>
<dbReference type="InterPro" id="IPR045565">
    <property type="entry name" value="Phage_capsid_2"/>
</dbReference>
<dbReference type="Pfam" id="PF19821">
    <property type="entry name" value="Phage_capsid_2"/>
    <property type="match status" value="1"/>
</dbReference>
<dbReference type="OrthoDB" id="5446417at2"/>
<dbReference type="AlphaFoldDB" id="A0A1G7ZIC4"/>
<dbReference type="RefSeq" id="WP_090598963.1">
    <property type="nucleotide sequence ID" value="NZ_FNCS01000020.1"/>
</dbReference>
<organism evidence="1 2">
    <name type="scientific">Pelagibacterium luteolum</name>
    <dbReference type="NCBI Taxonomy" id="440168"/>
    <lineage>
        <taxon>Bacteria</taxon>
        <taxon>Pseudomonadati</taxon>
        <taxon>Pseudomonadota</taxon>
        <taxon>Alphaproteobacteria</taxon>
        <taxon>Hyphomicrobiales</taxon>
        <taxon>Devosiaceae</taxon>
        <taxon>Pelagibacterium</taxon>
    </lineage>
</organism>
<accession>A0A1G7ZIC4</accession>
<keyword evidence="2" id="KW-1185">Reference proteome</keyword>
<evidence type="ECO:0000313" key="1">
    <source>
        <dbReference type="EMBL" id="SDH08389.1"/>
    </source>
</evidence>
<name>A0A1G7ZIC4_9HYPH</name>
<evidence type="ECO:0000313" key="2">
    <source>
        <dbReference type="Proteomes" id="UP000199495"/>
    </source>
</evidence>
<gene>
    <name evidence="1" type="ORF">SAMN04487974_12033</name>
</gene>
<sequence length="278" mass="29959">MAIEAAVTQYRKDFVPAFEQKASMLRMAATKESVVNGNQATFVVTGSGGDTAVTRGTNGLIPYGNPTNNQYTATLVEKHAPYELTGFNVFASQGDQIKGMRNASINVINRDIDLTMLSELSNATQDFNTGTNAVDALVGAQAILGNSDVDVEEEDNMFAIISPAFRAALMGLDEFSSADYVDMKVYAGPARKVRRFAGMNLITSSRVTGKGTASEELFVFHRSAIGYAINVGEDKVFAGYDEKQDLSWSRATVYHAAKILQNSGIVKITWNGSGYVAT</sequence>
<dbReference type="SUPFAM" id="SSF56563">
    <property type="entry name" value="Major capsid protein gp5"/>
    <property type="match status" value="1"/>
</dbReference>
<protein>
    <recommendedName>
        <fullName evidence="3">Major capsid protein, N4-gp56 family</fullName>
    </recommendedName>
</protein>
<reference evidence="1 2" key="1">
    <citation type="submission" date="2016-10" db="EMBL/GenBank/DDBJ databases">
        <authorList>
            <person name="de Groot N.N."/>
        </authorList>
    </citation>
    <scope>NUCLEOTIDE SEQUENCE [LARGE SCALE GENOMIC DNA]</scope>
    <source>
        <strain evidence="1 2">CGMCC 1.10267</strain>
    </source>
</reference>
<dbReference type="EMBL" id="FNCS01000020">
    <property type="protein sequence ID" value="SDH08389.1"/>
    <property type="molecule type" value="Genomic_DNA"/>
</dbReference>
<evidence type="ECO:0008006" key="3">
    <source>
        <dbReference type="Google" id="ProtNLM"/>
    </source>
</evidence>
<proteinExistence type="predicted"/>